<dbReference type="Proteomes" id="UP001302072">
    <property type="component" value="Chromosome"/>
</dbReference>
<feature type="signal peptide" evidence="1">
    <location>
        <begin position="1"/>
        <end position="26"/>
    </location>
</feature>
<dbReference type="EMBL" id="CP115541">
    <property type="protein sequence ID" value="WNH52770.1"/>
    <property type="molecule type" value="Genomic_DNA"/>
</dbReference>
<reference evidence="2 3" key="1">
    <citation type="submission" date="2022-12" db="EMBL/GenBank/DDBJ databases">
        <title>Two new species, Stenotrophomonas aracearum and Stenotrophomonas oahuensis, isolated from Anthurium (Araceae family) in Hawaii.</title>
        <authorList>
            <person name="Chunag S.C."/>
            <person name="Dobhal S."/>
            <person name="Alvarez A."/>
            <person name="Arif M."/>
        </authorList>
    </citation>
    <scope>NUCLEOTIDE SEQUENCE [LARGE SCALE GENOMIC DNA]</scope>
    <source>
        <strain evidence="2 3">A5586</strain>
    </source>
</reference>
<protein>
    <submittedName>
        <fullName evidence="2">DUF3011 domain-containing protein</fullName>
    </submittedName>
</protein>
<sequence>MTHGKQNWLWGLLPVAVLALAGNAQAQRYDDGYYNDGPVRCESNKNRTAQCPFEGRARLVRQLSGSPCIEGDTWGQSRGGIWVTRGCRAEFVAERGRPSHGGGHGWGGNGGNRGGRGEIIGCDSNDNRMRRCNVSIRRDARMIRQRSNTACIEGQTWGWDRDGVWVNRGCRADFEVR</sequence>
<evidence type="ECO:0000313" key="2">
    <source>
        <dbReference type="EMBL" id="WNH52770.1"/>
    </source>
</evidence>
<dbReference type="Pfam" id="PF11218">
    <property type="entry name" value="DUF3011"/>
    <property type="match status" value="1"/>
</dbReference>
<feature type="chain" id="PRO_5047313827" evidence="1">
    <location>
        <begin position="27"/>
        <end position="177"/>
    </location>
</feature>
<proteinExistence type="predicted"/>
<keyword evidence="1" id="KW-0732">Signal</keyword>
<dbReference type="RefSeq" id="WP_311191954.1">
    <property type="nucleotide sequence ID" value="NZ_CP115541.1"/>
</dbReference>
<gene>
    <name evidence="2" type="ORF">PDM29_00430</name>
</gene>
<dbReference type="InterPro" id="IPR021381">
    <property type="entry name" value="DUF3011"/>
</dbReference>
<evidence type="ECO:0000313" key="3">
    <source>
        <dbReference type="Proteomes" id="UP001302072"/>
    </source>
</evidence>
<accession>A0ABY9YQ82</accession>
<organism evidence="2 3">
    <name type="scientific">Stenotrophomonas oahuensis</name>
    <dbReference type="NCBI Taxonomy" id="3003271"/>
    <lineage>
        <taxon>Bacteria</taxon>
        <taxon>Pseudomonadati</taxon>
        <taxon>Pseudomonadota</taxon>
        <taxon>Gammaproteobacteria</taxon>
        <taxon>Lysobacterales</taxon>
        <taxon>Lysobacteraceae</taxon>
        <taxon>Stenotrophomonas</taxon>
    </lineage>
</organism>
<name>A0ABY9YQ82_9GAMM</name>
<keyword evidence="3" id="KW-1185">Reference proteome</keyword>
<evidence type="ECO:0000256" key="1">
    <source>
        <dbReference type="SAM" id="SignalP"/>
    </source>
</evidence>